<proteinExistence type="predicted"/>
<keyword evidence="2" id="KW-0732">Signal</keyword>
<feature type="region of interest" description="Disordered" evidence="1">
    <location>
        <begin position="231"/>
        <end position="270"/>
    </location>
</feature>
<feature type="signal peptide" evidence="2">
    <location>
        <begin position="1"/>
        <end position="18"/>
    </location>
</feature>
<dbReference type="Proteomes" id="UP001175001">
    <property type="component" value="Unassembled WGS sequence"/>
</dbReference>
<dbReference type="AlphaFoldDB" id="A0AA39XUN8"/>
<keyword evidence="4" id="KW-1185">Reference proteome</keyword>
<feature type="chain" id="PRO_5041443713" evidence="2">
    <location>
        <begin position="19"/>
        <end position="371"/>
    </location>
</feature>
<dbReference type="EMBL" id="JAUJDW010000089">
    <property type="protein sequence ID" value="KAK0640135.1"/>
    <property type="molecule type" value="Genomic_DNA"/>
</dbReference>
<feature type="compositionally biased region" description="Basic and acidic residues" evidence="1">
    <location>
        <begin position="150"/>
        <end position="160"/>
    </location>
</feature>
<evidence type="ECO:0000256" key="1">
    <source>
        <dbReference type="SAM" id="MobiDB-lite"/>
    </source>
</evidence>
<accession>A0AA39XUN8</accession>
<feature type="region of interest" description="Disordered" evidence="1">
    <location>
        <begin position="139"/>
        <end position="165"/>
    </location>
</feature>
<feature type="non-terminal residue" evidence="3">
    <location>
        <position position="1"/>
    </location>
</feature>
<evidence type="ECO:0000256" key="2">
    <source>
        <dbReference type="SAM" id="SignalP"/>
    </source>
</evidence>
<feature type="compositionally biased region" description="Basic and acidic residues" evidence="1">
    <location>
        <begin position="231"/>
        <end position="252"/>
    </location>
</feature>
<evidence type="ECO:0000313" key="4">
    <source>
        <dbReference type="Proteomes" id="UP001175001"/>
    </source>
</evidence>
<name>A0AA39XUN8_9PEZI</name>
<sequence>PAAPAWPHLAWLWRSCRSASTLTRAAAEQVFIDRHLRRQPRAVQVLFPLGPHAVVVVAEEGGGEWSSTTVYDLEVPMGFVGFEDDEDGDEEARGRRGGAGGGSIAGRRAVFRDERPVERFGEGVLEETMVQWKEAVGRWAVPGSGDGDGDEAKGGEDGSRKKERKGYVSLRPEAWRYWVQIRGLALDPELPDLRIDYEKREISFDWRRMLDELFGEEAYARRLMMPRQIEADGKSETQDEVETSRELEDDAGRMLFSGDDGTHIPKEGMICDGDSDGCTLRRDAEEPETRAYLAARRQRIEKWYKKRHGRGDWSTSEAAAALPSEDADGPDRVVEMLRLREDLAKDVSLCDNAKEIRMVYRWNTEHDSIRL</sequence>
<comment type="caution">
    <text evidence="3">The sequence shown here is derived from an EMBL/GenBank/DDBJ whole genome shotgun (WGS) entry which is preliminary data.</text>
</comment>
<protein>
    <submittedName>
        <fullName evidence="3">Uncharacterized protein</fullName>
    </submittedName>
</protein>
<evidence type="ECO:0000313" key="3">
    <source>
        <dbReference type="EMBL" id="KAK0640135.1"/>
    </source>
</evidence>
<organism evidence="3 4">
    <name type="scientific">Lasiodiplodia hormozganensis</name>
    <dbReference type="NCBI Taxonomy" id="869390"/>
    <lineage>
        <taxon>Eukaryota</taxon>
        <taxon>Fungi</taxon>
        <taxon>Dikarya</taxon>
        <taxon>Ascomycota</taxon>
        <taxon>Pezizomycotina</taxon>
        <taxon>Dothideomycetes</taxon>
        <taxon>Dothideomycetes incertae sedis</taxon>
        <taxon>Botryosphaeriales</taxon>
        <taxon>Botryosphaeriaceae</taxon>
        <taxon>Lasiodiplodia</taxon>
    </lineage>
</organism>
<reference evidence="3" key="1">
    <citation type="submission" date="2023-06" db="EMBL/GenBank/DDBJ databases">
        <title>Multi-omics analyses reveal the molecular pathogenesis toolkit of Lasiodiplodia hormozganensis, a cross-kingdom pathogen.</title>
        <authorList>
            <person name="Felix C."/>
            <person name="Meneses R."/>
            <person name="Goncalves M.F.M."/>
            <person name="Tilleman L."/>
            <person name="Duarte A.S."/>
            <person name="Jorrin-Novo J.V."/>
            <person name="Van De Peer Y."/>
            <person name="Deforce D."/>
            <person name="Van Nieuwerburgh F."/>
            <person name="Esteves A.C."/>
            <person name="Alves A."/>
        </authorList>
    </citation>
    <scope>NUCLEOTIDE SEQUENCE</scope>
    <source>
        <strain evidence="3">CBS 339.90</strain>
    </source>
</reference>
<gene>
    <name evidence="3" type="ORF">DIS24_g9649</name>
</gene>
<feature type="region of interest" description="Disordered" evidence="1">
    <location>
        <begin position="84"/>
        <end position="103"/>
    </location>
</feature>